<keyword evidence="1" id="KW-0812">Transmembrane</keyword>
<gene>
    <name evidence="3" type="ORF">D7V93_38455</name>
</gene>
<keyword evidence="1" id="KW-0472">Membrane</keyword>
<dbReference type="Proteomes" id="UP000272888">
    <property type="component" value="Unassembled WGS sequence"/>
</dbReference>
<feature type="domain" description="TadE-like" evidence="2">
    <location>
        <begin position="13"/>
        <end position="55"/>
    </location>
</feature>
<feature type="transmembrane region" description="Helical" evidence="1">
    <location>
        <begin position="20"/>
        <end position="39"/>
    </location>
</feature>
<reference evidence="4" key="1">
    <citation type="submission" date="2018-09" db="EMBL/GenBank/DDBJ databases">
        <authorList>
            <person name="Livingstone P.G."/>
            <person name="Whitworth D.E."/>
        </authorList>
    </citation>
    <scope>NUCLEOTIDE SEQUENCE [LARGE SCALE GENOMIC DNA]</scope>
    <source>
        <strain evidence="4">CA051B</strain>
    </source>
</reference>
<keyword evidence="1" id="KW-1133">Transmembrane helix</keyword>
<dbReference type="EMBL" id="RAWB01000699">
    <property type="protein sequence ID" value="RKH41746.1"/>
    <property type="molecule type" value="Genomic_DNA"/>
</dbReference>
<evidence type="ECO:0000259" key="2">
    <source>
        <dbReference type="Pfam" id="PF07811"/>
    </source>
</evidence>
<organism evidence="3 4">
    <name type="scientific">Corallococcus llansteffanensis</name>
    <dbReference type="NCBI Taxonomy" id="2316731"/>
    <lineage>
        <taxon>Bacteria</taxon>
        <taxon>Pseudomonadati</taxon>
        <taxon>Myxococcota</taxon>
        <taxon>Myxococcia</taxon>
        <taxon>Myxococcales</taxon>
        <taxon>Cystobacterineae</taxon>
        <taxon>Myxococcaceae</taxon>
        <taxon>Corallococcus</taxon>
    </lineage>
</organism>
<dbReference type="InterPro" id="IPR012495">
    <property type="entry name" value="TadE-like_dom"/>
</dbReference>
<accession>A0A3A8NBS0</accession>
<comment type="caution">
    <text evidence="3">The sequence shown here is derived from an EMBL/GenBank/DDBJ whole genome shotgun (WGS) entry which is preliminary data.</text>
</comment>
<evidence type="ECO:0000313" key="4">
    <source>
        <dbReference type="Proteomes" id="UP000272888"/>
    </source>
</evidence>
<dbReference type="Pfam" id="PF07811">
    <property type="entry name" value="TadE"/>
    <property type="match status" value="1"/>
</dbReference>
<evidence type="ECO:0000256" key="1">
    <source>
        <dbReference type="SAM" id="Phobius"/>
    </source>
</evidence>
<dbReference type="RefSeq" id="WP_120648048.1">
    <property type="nucleotide sequence ID" value="NZ_RAWB01000699.1"/>
</dbReference>
<proteinExistence type="predicted"/>
<dbReference type="AlphaFoldDB" id="A0A3A8NBS0"/>
<sequence length="281" mass="30722">MKWSASTHPGESGQAMVESALVFPVMVFLILGILQLGTLHHARLMTEYAAYRSARAGIVNHGDCEIMKAAAYVAVLPTLGPPRVPMSGVAKPGGRVDTLIDVANVHDAYTDKSSAKANQTFEKEGVDLERVRVEVLNPRRSQLPGLFASYGSHMKGLELDYDDIRNAQVIEANLLTVRVTYFYEMRIPFANWQLHAFYMGREFLSDIRGGPNFTTQRVGGGSPTQYLEAKGASRSADHKKVSTLAGMQTFVIPVIATYSMRMQSNLLNSVTHGPNSCAVDG</sequence>
<protein>
    <submittedName>
        <fullName evidence="3">Pilus assembly protein</fullName>
    </submittedName>
</protein>
<evidence type="ECO:0000313" key="3">
    <source>
        <dbReference type="EMBL" id="RKH41746.1"/>
    </source>
</evidence>
<keyword evidence="4" id="KW-1185">Reference proteome</keyword>
<name>A0A3A8NBS0_9BACT</name>